<feature type="compositionally biased region" description="Polar residues" evidence="1">
    <location>
        <begin position="1"/>
        <end position="11"/>
    </location>
</feature>
<feature type="compositionally biased region" description="Acidic residues" evidence="1">
    <location>
        <begin position="474"/>
        <end position="487"/>
    </location>
</feature>
<reference evidence="2 3" key="1">
    <citation type="journal article" date="2018" name="Mol. Biol. Evol.">
        <title>Broad Genomic Sampling Reveals a Smut Pathogenic Ancestry of the Fungal Clade Ustilaginomycotina.</title>
        <authorList>
            <person name="Kijpornyongpan T."/>
            <person name="Mondo S.J."/>
            <person name="Barry K."/>
            <person name="Sandor L."/>
            <person name="Lee J."/>
            <person name="Lipzen A."/>
            <person name="Pangilinan J."/>
            <person name="LaButti K."/>
            <person name="Hainaut M."/>
            <person name="Henrissat B."/>
            <person name="Grigoriev I.V."/>
            <person name="Spatafora J.W."/>
            <person name="Aime M.C."/>
        </authorList>
    </citation>
    <scope>NUCLEOTIDE SEQUENCE [LARGE SCALE GENOMIC DNA]</scope>
    <source>
        <strain evidence="2 3">MCA 5214</strain>
    </source>
</reference>
<feature type="compositionally biased region" description="Polar residues" evidence="1">
    <location>
        <begin position="58"/>
        <end position="68"/>
    </location>
</feature>
<gene>
    <name evidence="2" type="ORF">BDZ90DRAFT_232235</name>
</gene>
<organism evidence="2 3">
    <name type="scientific">Jaminaea rosea</name>
    <dbReference type="NCBI Taxonomy" id="1569628"/>
    <lineage>
        <taxon>Eukaryota</taxon>
        <taxon>Fungi</taxon>
        <taxon>Dikarya</taxon>
        <taxon>Basidiomycota</taxon>
        <taxon>Ustilaginomycotina</taxon>
        <taxon>Exobasidiomycetes</taxon>
        <taxon>Microstromatales</taxon>
        <taxon>Microstromatales incertae sedis</taxon>
        <taxon>Jaminaea</taxon>
    </lineage>
</organism>
<evidence type="ECO:0000313" key="2">
    <source>
        <dbReference type="EMBL" id="PWN27855.1"/>
    </source>
</evidence>
<feature type="region of interest" description="Disordered" evidence="1">
    <location>
        <begin position="152"/>
        <end position="203"/>
    </location>
</feature>
<sequence>MANHTASSSKSFIPLPSNPATPPQRVVAPLPTPGAPTARRSYRLKGTSSCPPSPVIATATSGSASSPESEPLLFKPHPFFLEVAQPQAQRDPSPTPPPARRVRSLPASIWMQEKWCDDEQDVTVGLTAAKQPSASTVGRSSATTTAFKPATRPFIDWDGYKPGESSTSASNSTPVTTSDTSSASSIGAYTQPEGHASVNDPRASYLPWGALDPAAVDYLTLRTQKLLDEKYEDEGDSTIKFSISASTSLSSTHTVMAPRPRPYIAWPEDQLLTSVPSETTTGMPAPPSPITVPLNGLFSCYDHFTPATSAGEDAKEPLLQSSSDIGTSGSGEASLSATSSAYESPSVFEDFVVTLRRESQARSDADAALIATSVAIGGGGGGAGESSVAGPSRLPFVGLGERFMAHRERRTSDALTDSSGVCSAGCCQATTVPNDSEEGNSHVCEVAARGEEKKCERIADTSRQEEEDRRPDGDLDEEEDEDEDEEGYVLLNAEDAQEDGGEAREESPQDLDCRIRKWLVAS</sequence>
<name>A0A316UXJ0_9BASI</name>
<evidence type="ECO:0000256" key="1">
    <source>
        <dbReference type="SAM" id="MobiDB-lite"/>
    </source>
</evidence>
<feature type="compositionally biased region" description="Basic and acidic residues" evidence="1">
    <location>
        <begin position="454"/>
        <end position="473"/>
    </location>
</feature>
<feature type="region of interest" description="Disordered" evidence="1">
    <location>
        <begin position="310"/>
        <end position="339"/>
    </location>
</feature>
<dbReference type="RefSeq" id="XP_025362467.1">
    <property type="nucleotide sequence ID" value="XM_025506178.1"/>
</dbReference>
<feature type="compositionally biased region" description="Polar residues" evidence="1">
    <location>
        <begin position="164"/>
        <end position="188"/>
    </location>
</feature>
<dbReference type="Proteomes" id="UP000245884">
    <property type="component" value="Unassembled WGS sequence"/>
</dbReference>
<proteinExistence type="predicted"/>
<protein>
    <submittedName>
        <fullName evidence="2">Uncharacterized protein</fullName>
    </submittedName>
</protein>
<keyword evidence="3" id="KW-1185">Reference proteome</keyword>
<accession>A0A316UXJ0</accession>
<feature type="compositionally biased region" description="Basic and acidic residues" evidence="1">
    <location>
        <begin position="501"/>
        <end position="511"/>
    </location>
</feature>
<feature type="compositionally biased region" description="Polar residues" evidence="1">
    <location>
        <begin position="319"/>
        <end position="339"/>
    </location>
</feature>
<feature type="region of interest" description="Disordered" evidence="1">
    <location>
        <begin position="454"/>
        <end position="511"/>
    </location>
</feature>
<feature type="region of interest" description="Disordered" evidence="1">
    <location>
        <begin position="1"/>
        <end position="74"/>
    </location>
</feature>
<evidence type="ECO:0000313" key="3">
    <source>
        <dbReference type="Proteomes" id="UP000245884"/>
    </source>
</evidence>
<dbReference type="AlphaFoldDB" id="A0A316UXJ0"/>
<dbReference type="GeneID" id="37028001"/>
<dbReference type="EMBL" id="KZ819667">
    <property type="protein sequence ID" value="PWN27855.1"/>
    <property type="molecule type" value="Genomic_DNA"/>
</dbReference>